<accession>A0A1C6Y7U5</accession>
<keyword evidence="1" id="KW-0812">Transmembrane</keyword>
<feature type="domain" description="DUF4460" evidence="2">
    <location>
        <begin position="49"/>
        <end position="167"/>
    </location>
</feature>
<evidence type="ECO:0000256" key="1">
    <source>
        <dbReference type="SAM" id="Phobius"/>
    </source>
</evidence>
<dbReference type="InterPro" id="IPR028031">
    <property type="entry name" value="DUF4460"/>
</dbReference>
<organism evidence="3 4">
    <name type="scientific">Plasmodium chabaudi adami</name>
    <dbReference type="NCBI Taxonomy" id="5826"/>
    <lineage>
        <taxon>Eukaryota</taxon>
        <taxon>Sar</taxon>
        <taxon>Alveolata</taxon>
        <taxon>Apicomplexa</taxon>
        <taxon>Aconoidasida</taxon>
        <taxon>Haemosporida</taxon>
        <taxon>Plasmodiidae</taxon>
        <taxon>Plasmodium</taxon>
        <taxon>Plasmodium (Vinckeia)</taxon>
    </lineage>
</organism>
<proteinExistence type="predicted"/>
<keyword evidence="1" id="KW-0472">Membrane</keyword>
<evidence type="ECO:0000313" key="4">
    <source>
        <dbReference type="Proteomes" id="UP000507536"/>
    </source>
</evidence>
<dbReference type="AlphaFoldDB" id="A0A1C6Y7U5"/>
<dbReference type="GO" id="GO:0005739">
    <property type="term" value="C:mitochondrion"/>
    <property type="evidence" value="ECO:0007669"/>
    <property type="project" value="TreeGrafter"/>
</dbReference>
<dbReference type="PANTHER" id="PTHR31596">
    <property type="entry name" value="T-CELL ACTIVATION INHIBITOR, MITOCHONDRIAL"/>
    <property type="match status" value="1"/>
</dbReference>
<dbReference type="InterPro" id="IPR027986">
    <property type="entry name" value="TCAIM"/>
</dbReference>
<reference evidence="3 4" key="1">
    <citation type="submission" date="2016-08" db="EMBL/GenBank/DDBJ databases">
        <authorList>
            <consortium name="Pathogen Informatics"/>
        </authorList>
    </citation>
    <scope>NUCLEOTIDE SEQUENCE [LARGE SCALE GENOMIC DNA]</scope>
    <source>
        <strain evidence="3 4">DS</strain>
    </source>
</reference>
<protein>
    <recommendedName>
        <fullName evidence="2">DUF4460 domain-containing protein</fullName>
    </recommendedName>
</protein>
<dbReference type="Pfam" id="PF14687">
    <property type="entry name" value="DUF4460"/>
    <property type="match status" value="1"/>
</dbReference>
<feature type="transmembrane region" description="Helical" evidence="1">
    <location>
        <begin position="7"/>
        <end position="26"/>
    </location>
</feature>
<evidence type="ECO:0000259" key="2">
    <source>
        <dbReference type="Pfam" id="PF14687"/>
    </source>
</evidence>
<gene>
    <name evidence="3" type="ORF">PCHDS_000099800</name>
</gene>
<sequence>MVRNPHSIILNYSIFFVMFAKFMFYLKPSNKFVPNQKCLFQYINKQNYESNIFKKSVRRMLLFFYKEVHPDLTQDLPDELKKINSESLSILNSYIDILSSPDKKENNIFVEKKLIFFKLFENSEHKIIKGRYKNIELNLQTINNNMSEEDKENIVAKLIYDIKKSLEKIQSKNIFNNNDNMEDFENIIDDTSSYFHHIKTKNEKDGTIKSIWDDLMDHVKNKEALYHPSEEEIKLVQEKKSYFYYIKKKLECKYQKINHRKRRKEKLQNINKVANKIVQDKFADIEKKKNNIKTNDDQIFLNQSYKITQMGYDPNLIFFNKDINDDKKKKAIENICGINLNDDADKWLLENCLKLLKNHKIQIPIVFYTGKEISLSQTFGYIYLPVDFCLNQFFTFLENNLHEARTIRGKVLKCFDM</sequence>
<dbReference type="PANTHER" id="PTHR31596:SF1">
    <property type="entry name" value="T-CELL ACTIVATION INHIBITOR, MITOCHONDRIAL"/>
    <property type="match status" value="1"/>
</dbReference>
<dbReference type="Proteomes" id="UP000507536">
    <property type="component" value="Chromosome 6"/>
</dbReference>
<name>A0A1C6Y7U5_PLACE</name>
<dbReference type="EMBL" id="LT608186">
    <property type="protein sequence ID" value="SCM19372.1"/>
    <property type="molecule type" value="Genomic_DNA"/>
</dbReference>
<evidence type="ECO:0000313" key="3">
    <source>
        <dbReference type="EMBL" id="SCM19372.1"/>
    </source>
</evidence>
<keyword evidence="1" id="KW-1133">Transmembrane helix</keyword>